<feature type="region of interest" description="Disordered" evidence="1">
    <location>
        <begin position="1"/>
        <end position="32"/>
    </location>
</feature>
<dbReference type="AlphaFoldDB" id="A0AAD6SFY4"/>
<gene>
    <name evidence="2" type="ORF">C8F04DRAFT_1190634</name>
</gene>
<evidence type="ECO:0000313" key="3">
    <source>
        <dbReference type="Proteomes" id="UP001218188"/>
    </source>
</evidence>
<accession>A0AAD6SFY4</accession>
<feature type="region of interest" description="Disordered" evidence="1">
    <location>
        <begin position="98"/>
        <end position="117"/>
    </location>
</feature>
<dbReference type="Proteomes" id="UP001218188">
    <property type="component" value="Unassembled WGS sequence"/>
</dbReference>
<organism evidence="2 3">
    <name type="scientific">Mycena alexandri</name>
    <dbReference type="NCBI Taxonomy" id="1745969"/>
    <lineage>
        <taxon>Eukaryota</taxon>
        <taxon>Fungi</taxon>
        <taxon>Dikarya</taxon>
        <taxon>Basidiomycota</taxon>
        <taxon>Agaricomycotina</taxon>
        <taxon>Agaricomycetes</taxon>
        <taxon>Agaricomycetidae</taxon>
        <taxon>Agaricales</taxon>
        <taxon>Marasmiineae</taxon>
        <taxon>Mycenaceae</taxon>
        <taxon>Mycena</taxon>
    </lineage>
</organism>
<protein>
    <submittedName>
        <fullName evidence="2">Uncharacterized protein</fullName>
    </submittedName>
</protein>
<reference evidence="2" key="1">
    <citation type="submission" date="2023-03" db="EMBL/GenBank/DDBJ databases">
        <title>Massive genome expansion in bonnet fungi (Mycena s.s.) driven by repeated elements and novel gene families across ecological guilds.</title>
        <authorList>
            <consortium name="Lawrence Berkeley National Laboratory"/>
            <person name="Harder C.B."/>
            <person name="Miyauchi S."/>
            <person name="Viragh M."/>
            <person name="Kuo A."/>
            <person name="Thoen E."/>
            <person name="Andreopoulos B."/>
            <person name="Lu D."/>
            <person name="Skrede I."/>
            <person name="Drula E."/>
            <person name="Henrissat B."/>
            <person name="Morin E."/>
            <person name="Kohler A."/>
            <person name="Barry K."/>
            <person name="LaButti K."/>
            <person name="Morin E."/>
            <person name="Salamov A."/>
            <person name="Lipzen A."/>
            <person name="Mereny Z."/>
            <person name="Hegedus B."/>
            <person name="Baldrian P."/>
            <person name="Stursova M."/>
            <person name="Weitz H."/>
            <person name="Taylor A."/>
            <person name="Grigoriev I.V."/>
            <person name="Nagy L.G."/>
            <person name="Martin F."/>
            <person name="Kauserud H."/>
        </authorList>
    </citation>
    <scope>NUCLEOTIDE SEQUENCE</scope>
    <source>
        <strain evidence="2">CBHHK200</strain>
    </source>
</reference>
<evidence type="ECO:0000256" key="1">
    <source>
        <dbReference type="SAM" id="MobiDB-lite"/>
    </source>
</evidence>
<proteinExistence type="predicted"/>
<dbReference type="EMBL" id="JARJCM010000140">
    <property type="protein sequence ID" value="KAJ7026313.1"/>
    <property type="molecule type" value="Genomic_DNA"/>
</dbReference>
<keyword evidence="3" id="KW-1185">Reference proteome</keyword>
<comment type="caution">
    <text evidence="2">The sequence shown here is derived from an EMBL/GenBank/DDBJ whole genome shotgun (WGS) entry which is preliminary data.</text>
</comment>
<sequence>MRKPSNAPRRANGERECALAKGAAGDHSPQAGGFDVSPLIRVPLLYQRLNLKVPYTPGCGARFRLMVHSVSFGGEVVQSAVMRSSRWVACKTHFDRENSAGAVSTPGGPGPGAQQRTIRPWATTGRVYAADSNRHRSREVIPHRAFTTGAKRRHYGASRATPRVAAERRMVERRMNPYTTRGNPHVVCTVDPARKKRRIYSLAGRPGPVRGGRALGGTVGVWASPGAPKTVLDSRIMQRMGVGSRRIPEESERGVWGSVSMMPQDAAVVGVGVSRQRRIIWRFVHEIQILAPKQIQKDV</sequence>
<evidence type="ECO:0000313" key="2">
    <source>
        <dbReference type="EMBL" id="KAJ7026313.1"/>
    </source>
</evidence>
<name>A0AAD6SFY4_9AGAR</name>